<feature type="compositionally biased region" description="Basic and acidic residues" evidence="1">
    <location>
        <begin position="1"/>
        <end position="12"/>
    </location>
</feature>
<gene>
    <name evidence="2" type="ORF">RradSPS_3156</name>
</gene>
<accession>A0A023X8S4</accession>
<keyword evidence="2" id="KW-0614">Plasmid</keyword>
<dbReference type="AlphaFoldDB" id="A0A023X8S4"/>
<proteinExistence type="predicted"/>
<keyword evidence="3" id="KW-1185">Reference proteome</keyword>
<protein>
    <submittedName>
        <fullName evidence="2">Uncharacterized protein</fullName>
    </submittedName>
</protein>
<organism evidence="2 3">
    <name type="scientific">Rubrobacter radiotolerans</name>
    <name type="common">Arthrobacter radiotolerans</name>
    <dbReference type="NCBI Taxonomy" id="42256"/>
    <lineage>
        <taxon>Bacteria</taxon>
        <taxon>Bacillati</taxon>
        <taxon>Actinomycetota</taxon>
        <taxon>Rubrobacteria</taxon>
        <taxon>Rubrobacterales</taxon>
        <taxon>Rubrobacteraceae</taxon>
        <taxon>Rubrobacter</taxon>
    </lineage>
</organism>
<dbReference type="HOGENOM" id="CLU_3239141_0_0_11"/>
<dbReference type="KEGG" id="rrd:RradSPS_3156"/>
<name>A0A023X8S4_RUBRA</name>
<dbReference type="EMBL" id="CP007517">
    <property type="protein sequence ID" value="AHY48439.1"/>
    <property type="molecule type" value="Genomic_DNA"/>
</dbReference>
<dbReference type="Proteomes" id="UP000025229">
    <property type="component" value="Plasmid 3"/>
</dbReference>
<reference evidence="2 3" key="1">
    <citation type="submission" date="2014-03" db="EMBL/GenBank/DDBJ databases">
        <title>Complete genome sequence of the Radio-Resistant Rubrobacter radiotolerans RSPS-4.</title>
        <authorList>
            <person name="Egas C.C."/>
            <person name="Barroso C.C."/>
            <person name="Froufe H.J.C."/>
            <person name="Pacheco J.J."/>
            <person name="Albuquerque L.L."/>
            <person name="da Costa M.M.S."/>
        </authorList>
    </citation>
    <scope>NUCLEOTIDE SEQUENCE [LARGE SCALE GENOMIC DNA]</scope>
    <source>
        <strain evidence="2 3">RSPS-4</strain>
        <plasmid evidence="2 3">3</plasmid>
    </source>
</reference>
<sequence>MALRETRAREDNQTGAANPSEQGRGKFPGPSCFVRHAYLAGAP</sequence>
<geneLocation type="plasmid" evidence="2">
    <name>3</name>
</geneLocation>
<feature type="region of interest" description="Disordered" evidence="1">
    <location>
        <begin position="1"/>
        <end position="31"/>
    </location>
</feature>
<evidence type="ECO:0000256" key="1">
    <source>
        <dbReference type="SAM" id="MobiDB-lite"/>
    </source>
</evidence>
<evidence type="ECO:0000313" key="3">
    <source>
        <dbReference type="Proteomes" id="UP000025229"/>
    </source>
</evidence>
<evidence type="ECO:0000313" key="2">
    <source>
        <dbReference type="EMBL" id="AHY48439.1"/>
    </source>
</evidence>